<comment type="caution">
    <text evidence="16">The sequence shown here is derived from an EMBL/GenBank/DDBJ whole genome shotgun (WGS) entry which is preliminary data.</text>
</comment>
<accession>A0A315VNM0</accession>
<keyword evidence="7 13" id="KW-1133">Transmembrane helix</keyword>
<protein>
    <recommendedName>
        <fullName evidence="13">Pannexin</fullName>
    </recommendedName>
</protein>
<dbReference type="Pfam" id="PF00876">
    <property type="entry name" value="Innexin"/>
    <property type="match status" value="1"/>
</dbReference>
<feature type="transmembrane region" description="Helical" evidence="13">
    <location>
        <begin position="110"/>
        <end position="129"/>
    </location>
</feature>
<dbReference type="GO" id="GO:0006812">
    <property type="term" value="P:monoatomic cation transport"/>
    <property type="evidence" value="ECO:0007669"/>
    <property type="project" value="InterPro"/>
</dbReference>
<evidence type="ECO:0000256" key="1">
    <source>
        <dbReference type="ARBA" id="ARBA00004477"/>
    </source>
</evidence>
<evidence type="ECO:0000256" key="9">
    <source>
        <dbReference type="ARBA" id="ARBA00023136"/>
    </source>
</evidence>
<keyword evidence="9 13" id="KW-0472">Membrane</keyword>
<evidence type="ECO:0000313" key="17">
    <source>
        <dbReference type="Proteomes" id="UP000250572"/>
    </source>
</evidence>
<feature type="coiled-coil region" evidence="14">
    <location>
        <begin position="369"/>
        <end position="396"/>
    </location>
</feature>
<evidence type="ECO:0000256" key="11">
    <source>
        <dbReference type="ARBA" id="ARBA00023303"/>
    </source>
</evidence>
<gene>
    <name evidence="13" type="primary">PANX</name>
    <name evidence="16" type="ORF">CCH79_00016135</name>
</gene>
<dbReference type="GO" id="GO:0005921">
    <property type="term" value="C:gap junction"/>
    <property type="evidence" value="ECO:0007669"/>
    <property type="project" value="UniProtKB-UniRule"/>
</dbReference>
<dbReference type="InterPro" id="IPR000990">
    <property type="entry name" value="Innexin"/>
</dbReference>
<evidence type="ECO:0000256" key="5">
    <source>
        <dbReference type="ARBA" id="ARBA00022692"/>
    </source>
</evidence>
<dbReference type="GO" id="GO:0005789">
    <property type="term" value="C:endoplasmic reticulum membrane"/>
    <property type="evidence" value="ECO:0007669"/>
    <property type="project" value="UniProtKB-SubCell"/>
</dbReference>
<feature type="compositionally biased region" description="Basic residues" evidence="15">
    <location>
        <begin position="491"/>
        <end position="501"/>
    </location>
</feature>
<evidence type="ECO:0000256" key="13">
    <source>
        <dbReference type="RuleBase" id="RU010713"/>
    </source>
</evidence>
<feature type="glycosylation site" description="N-linked (GlcNAc...) asparagine" evidence="12">
    <location>
        <position position="72"/>
    </location>
</feature>
<feature type="region of interest" description="Disordered" evidence="15">
    <location>
        <begin position="477"/>
        <end position="501"/>
    </location>
</feature>
<keyword evidence="11 13" id="KW-0407">Ion channel</keyword>
<evidence type="ECO:0000256" key="14">
    <source>
        <dbReference type="SAM" id="Coils"/>
    </source>
</evidence>
<evidence type="ECO:0000256" key="4">
    <source>
        <dbReference type="ARBA" id="ARBA00022475"/>
    </source>
</evidence>
<proteinExistence type="inferred from homology"/>
<dbReference type="Proteomes" id="UP000250572">
    <property type="component" value="Unassembled WGS sequence"/>
</dbReference>
<keyword evidence="14" id="KW-0175">Coiled coil</keyword>
<dbReference type="GO" id="GO:0034220">
    <property type="term" value="P:monoatomic ion transmembrane transport"/>
    <property type="evidence" value="ECO:0007669"/>
    <property type="project" value="UniProtKB-KW"/>
</dbReference>
<comment type="similarity">
    <text evidence="13">Belongs to the pannexin family.</text>
</comment>
<keyword evidence="10 12" id="KW-0325">Glycoprotein</keyword>
<reference evidence="16 17" key="1">
    <citation type="journal article" date="2018" name="G3 (Bethesda)">
        <title>A High-Quality Reference Genome for the Invasive Mosquitofish Gambusia affinis Using a Chicago Library.</title>
        <authorList>
            <person name="Hoffberg S.L."/>
            <person name="Troendle N.J."/>
            <person name="Glenn T.C."/>
            <person name="Mahmud O."/>
            <person name="Louha S."/>
            <person name="Chalopin D."/>
            <person name="Bennetzen J.L."/>
            <person name="Mauricio R."/>
        </authorList>
    </citation>
    <scope>NUCLEOTIDE SEQUENCE [LARGE SCALE GENOMIC DNA]</scope>
    <source>
        <strain evidence="16">NE01/NJP1002.9</strain>
        <tissue evidence="16">Muscle</tissue>
    </source>
</reference>
<dbReference type="GO" id="GO:0005886">
    <property type="term" value="C:plasma membrane"/>
    <property type="evidence" value="ECO:0007669"/>
    <property type="project" value="UniProtKB-SubCell"/>
</dbReference>
<feature type="transmembrane region" description="Helical" evidence="13">
    <location>
        <begin position="204"/>
        <end position="230"/>
    </location>
</feature>
<evidence type="ECO:0000256" key="6">
    <source>
        <dbReference type="ARBA" id="ARBA00022824"/>
    </source>
</evidence>
<dbReference type="PANTHER" id="PTHR15759:SF3">
    <property type="entry name" value="PANNEXIN-3"/>
    <property type="match status" value="1"/>
</dbReference>
<dbReference type="InterPro" id="IPR039099">
    <property type="entry name" value="Pannexin"/>
</dbReference>
<comment type="function">
    <text evidence="13">Structural component of the gap junctions and the hemichannels.</text>
</comment>
<organism evidence="16 17">
    <name type="scientific">Gambusia affinis</name>
    <name type="common">Western mosquitofish</name>
    <name type="synonym">Heterandria affinis</name>
    <dbReference type="NCBI Taxonomy" id="33528"/>
    <lineage>
        <taxon>Eukaryota</taxon>
        <taxon>Metazoa</taxon>
        <taxon>Chordata</taxon>
        <taxon>Craniata</taxon>
        <taxon>Vertebrata</taxon>
        <taxon>Euteleostomi</taxon>
        <taxon>Actinopterygii</taxon>
        <taxon>Neopterygii</taxon>
        <taxon>Teleostei</taxon>
        <taxon>Neoteleostei</taxon>
        <taxon>Acanthomorphata</taxon>
        <taxon>Ovalentaria</taxon>
        <taxon>Atherinomorphae</taxon>
        <taxon>Cyprinodontiformes</taxon>
        <taxon>Poeciliidae</taxon>
        <taxon>Poeciliinae</taxon>
        <taxon>Gambusia</taxon>
    </lineage>
</organism>
<evidence type="ECO:0000313" key="16">
    <source>
        <dbReference type="EMBL" id="PWA24655.1"/>
    </source>
</evidence>
<keyword evidence="3 13" id="KW-0813">Transport</keyword>
<dbReference type="PANTHER" id="PTHR15759">
    <property type="entry name" value="PANNEXIN"/>
    <property type="match status" value="1"/>
</dbReference>
<evidence type="ECO:0000256" key="7">
    <source>
        <dbReference type="ARBA" id="ARBA00022989"/>
    </source>
</evidence>
<keyword evidence="5 13" id="KW-0812">Transmembrane</keyword>
<feature type="non-terminal residue" evidence="16">
    <location>
        <position position="501"/>
    </location>
</feature>
<evidence type="ECO:0000256" key="8">
    <source>
        <dbReference type="ARBA" id="ARBA00023065"/>
    </source>
</evidence>
<evidence type="ECO:0000256" key="2">
    <source>
        <dbReference type="ARBA" id="ARBA00004651"/>
    </source>
</evidence>
<dbReference type="GO" id="GO:0007267">
    <property type="term" value="P:cell-cell signaling"/>
    <property type="evidence" value="ECO:0007669"/>
    <property type="project" value="TreeGrafter"/>
</dbReference>
<dbReference type="GlyCosmos" id="A0A315VNM0">
    <property type="glycosylation" value="1 site, No reported glycans"/>
</dbReference>
<keyword evidence="6" id="KW-0256">Endoplasmic reticulum</keyword>
<keyword evidence="17" id="KW-1185">Reference proteome</keyword>
<comment type="caution">
    <text evidence="13">Lacks conserved residue(s) required for the propagation of feature annotation.</text>
</comment>
<feature type="compositionally biased region" description="Basic and acidic residues" evidence="15">
    <location>
        <begin position="477"/>
        <end position="490"/>
    </location>
</feature>
<keyword evidence="8 13" id="KW-0406">Ion transport</keyword>
<evidence type="ECO:0000256" key="10">
    <source>
        <dbReference type="ARBA" id="ARBA00023180"/>
    </source>
</evidence>
<evidence type="ECO:0000256" key="12">
    <source>
        <dbReference type="PIRSR" id="PIRSR600990-52"/>
    </source>
</evidence>
<keyword evidence="4" id="KW-1003">Cell membrane</keyword>
<dbReference type="EMBL" id="NHOQ01001398">
    <property type="protein sequence ID" value="PWA24655.1"/>
    <property type="molecule type" value="Genomic_DNA"/>
</dbReference>
<sequence length="501" mass="57334">MSIAQAAAKAMLSDALLQDSSGIYRINHLELELPLDKVIKYVSVGLPLMLVCMAFAREISLGPQISCFPPSNFTVKQADYVDTYCWDSLMHHEFDGDGNFEERSLWVHKMFPYSLLAMAILMYLPALIWRQLVTPTLGSDLLFIIDELDKSYNRSVRLAQSILDMRQSTKNPLTFQAELQRAKRKRYFEYPLLERYMQCKQNSYFLVSMLFLRGFLLLTFMTSACLYLAYFHLSALLQDEFNCFVRTGMLRDQNWIPELVQCKMIGQLVFQVISVVNGAIYLLLGPIVLFSIIRLFVWDTSFISVYEVLPALDLINRQRLSCPLNDLNVLLLFLRANVAHLKSYGQVRALCSLAPPQVGNATAGQGLNAMLTQEEMEEREEAAMELAEEIGEAKEEGKLNLVDIMTILGAAQGRVVNCSEKKPLMEENMSLGTTTLIYTLKQPNHQGYHELKETAPFRFFFVGSSAPYLKVGWQERGKERREDMRRESNLRRLRRGLKASK</sequence>
<dbReference type="GO" id="GO:0032732">
    <property type="term" value="P:positive regulation of interleukin-1 production"/>
    <property type="evidence" value="ECO:0007669"/>
    <property type="project" value="InterPro"/>
</dbReference>
<evidence type="ECO:0000256" key="3">
    <source>
        <dbReference type="ARBA" id="ARBA00022448"/>
    </source>
</evidence>
<dbReference type="PROSITE" id="PS51013">
    <property type="entry name" value="PANNEXIN"/>
    <property type="match status" value="1"/>
</dbReference>
<name>A0A315VNM0_GAMAF</name>
<evidence type="ECO:0000256" key="15">
    <source>
        <dbReference type="SAM" id="MobiDB-lite"/>
    </source>
</evidence>
<dbReference type="AlphaFoldDB" id="A0A315VNM0"/>
<dbReference type="GO" id="GO:0022829">
    <property type="term" value="F:wide pore channel activity"/>
    <property type="evidence" value="ECO:0007669"/>
    <property type="project" value="TreeGrafter"/>
</dbReference>
<comment type="subcellular location">
    <subcellularLocation>
        <location evidence="2 13">Cell membrane</location>
        <topology evidence="2 13">Multi-pass membrane protein</topology>
    </subcellularLocation>
    <subcellularLocation>
        <location evidence="1">Endoplasmic reticulum membrane</location>
        <topology evidence="1">Multi-pass membrane protein</topology>
    </subcellularLocation>
</comment>
<feature type="transmembrane region" description="Helical" evidence="13">
    <location>
        <begin position="278"/>
        <end position="297"/>
    </location>
</feature>